<dbReference type="PANTHER" id="PTHR48027">
    <property type="entry name" value="HETEROGENEOUS NUCLEAR RIBONUCLEOPROTEIN 87F-RELATED"/>
    <property type="match status" value="1"/>
</dbReference>
<dbReference type="PRINTS" id="PR01228">
    <property type="entry name" value="EGGSHELL"/>
</dbReference>
<accession>A0A816WXR8</accession>
<keyword evidence="1 2" id="KW-0694">RNA-binding</keyword>
<gene>
    <name evidence="6" type="ORF">DARMORV10_A02P19200.1</name>
</gene>
<dbReference type="Gene3D" id="3.30.70.330">
    <property type="match status" value="1"/>
</dbReference>
<dbReference type="FunFam" id="3.30.70.330:FF:000571">
    <property type="entry name" value="Glycine-rich RNA-binding protein 3 mitochondrial"/>
    <property type="match status" value="1"/>
</dbReference>
<dbReference type="InterPro" id="IPR000504">
    <property type="entry name" value="RRM_dom"/>
</dbReference>
<feature type="region of interest" description="Disordered" evidence="3">
    <location>
        <begin position="235"/>
        <end position="311"/>
    </location>
</feature>
<name>A0A816WXR8_BRANA</name>
<dbReference type="GO" id="GO:0003723">
    <property type="term" value="F:RNA binding"/>
    <property type="evidence" value="ECO:0007669"/>
    <property type="project" value="UniProtKB-UniRule"/>
</dbReference>
<protein>
    <submittedName>
        <fullName evidence="6">(rape) hypothetical protein</fullName>
    </submittedName>
</protein>
<proteinExistence type="predicted"/>
<feature type="signal peptide" evidence="4">
    <location>
        <begin position="1"/>
        <end position="19"/>
    </location>
</feature>
<dbReference type="Pfam" id="PF00076">
    <property type="entry name" value="RRM_1"/>
    <property type="match status" value="1"/>
</dbReference>
<dbReference type="SUPFAM" id="SSF54928">
    <property type="entry name" value="RNA-binding domain, RBD"/>
    <property type="match status" value="1"/>
</dbReference>
<dbReference type="InterPro" id="IPR012677">
    <property type="entry name" value="Nucleotide-bd_a/b_plait_sf"/>
</dbReference>
<sequence length="311" mass="31342">MSFIFGLLLSVCLTTVVNALSIVFRIQIRHNMAFLSKVGRIFRQTSTHVTASNSMLQSIRCMSSSKIFVGGISYSTDEFGLREAFSKYGEVVDAKIIVDRETGRSRGFAFVTFTSTEEASNAMELDGQDLHGRRIRVNYATERGSGFGGRGFGGPGGGYGAPAGGYGGGGGYGAPAGGYGGGGSGGGGGYGTPSGGYGGGSSYGGNAGGGGYGGNSAYGGNAGGDGYGSNFGVAGGVGGSDNFAQDSSSSAGFDDKFSSDVPLGNDTDHQLESGEEFGGSDNQFGDSENGQTEVGPDGFDQTDDGDVAKRA</sequence>
<evidence type="ECO:0000256" key="3">
    <source>
        <dbReference type="SAM" id="MobiDB-lite"/>
    </source>
</evidence>
<reference evidence="6" key="1">
    <citation type="submission" date="2021-01" db="EMBL/GenBank/DDBJ databases">
        <authorList>
            <consortium name="Genoscope - CEA"/>
            <person name="William W."/>
        </authorList>
    </citation>
    <scope>NUCLEOTIDE SEQUENCE</scope>
</reference>
<organism evidence="6">
    <name type="scientific">Brassica napus</name>
    <name type="common">Rape</name>
    <dbReference type="NCBI Taxonomy" id="3708"/>
    <lineage>
        <taxon>Eukaryota</taxon>
        <taxon>Viridiplantae</taxon>
        <taxon>Streptophyta</taxon>
        <taxon>Embryophyta</taxon>
        <taxon>Tracheophyta</taxon>
        <taxon>Spermatophyta</taxon>
        <taxon>Magnoliopsida</taxon>
        <taxon>eudicotyledons</taxon>
        <taxon>Gunneridae</taxon>
        <taxon>Pentapetalae</taxon>
        <taxon>rosids</taxon>
        <taxon>malvids</taxon>
        <taxon>Brassicales</taxon>
        <taxon>Brassicaceae</taxon>
        <taxon>Brassiceae</taxon>
        <taxon>Brassica</taxon>
    </lineage>
</organism>
<dbReference type="AlphaFoldDB" id="A0A816WXR8"/>
<dbReference type="InterPro" id="IPR052462">
    <property type="entry name" value="SLIRP/GR-RBP-like"/>
</dbReference>
<dbReference type="InterPro" id="IPR035979">
    <property type="entry name" value="RBD_domain_sf"/>
</dbReference>
<dbReference type="InterPro" id="IPR048289">
    <property type="entry name" value="RRM2_NsCP33-like"/>
</dbReference>
<dbReference type="PROSITE" id="PS50102">
    <property type="entry name" value="RRM"/>
    <property type="match status" value="1"/>
</dbReference>
<keyword evidence="4" id="KW-0732">Signal</keyword>
<dbReference type="CDD" id="cd21608">
    <property type="entry name" value="RRM2_NsCP33_like"/>
    <property type="match status" value="1"/>
</dbReference>
<dbReference type="SMART" id="SM00360">
    <property type="entry name" value="RRM"/>
    <property type="match status" value="1"/>
</dbReference>
<feature type="compositionally biased region" description="Polar residues" evidence="3">
    <location>
        <begin position="280"/>
        <end position="292"/>
    </location>
</feature>
<evidence type="ECO:0000313" key="6">
    <source>
        <dbReference type="EMBL" id="CAF2139913.1"/>
    </source>
</evidence>
<dbReference type="Proteomes" id="UP001295469">
    <property type="component" value="Chromosome A02"/>
</dbReference>
<feature type="domain" description="RRM" evidence="5">
    <location>
        <begin position="65"/>
        <end position="142"/>
    </location>
</feature>
<feature type="chain" id="PRO_5032890965" evidence="4">
    <location>
        <begin position="20"/>
        <end position="311"/>
    </location>
</feature>
<evidence type="ECO:0000259" key="5">
    <source>
        <dbReference type="PROSITE" id="PS50102"/>
    </source>
</evidence>
<dbReference type="EMBL" id="HG994356">
    <property type="protein sequence ID" value="CAF2139913.1"/>
    <property type="molecule type" value="Genomic_DNA"/>
</dbReference>
<evidence type="ECO:0000256" key="1">
    <source>
        <dbReference type="ARBA" id="ARBA00022884"/>
    </source>
</evidence>
<evidence type="ECO:0000256" key="2">
    <source>
        <dbReference type="PROSITE-ProRule" id="PRU00176"/>
    </source>
</evidence>
<dbReference type="GO" id="GO:0016070">
    <property type="term" value="P:RNA metabolic process"/>
    <property type="evidence" value="ECO:0007669"/>
    <property type="project" value="UniProtKB-ARBA"/>
</dbReference>
<evidence type="ECO:0000256" key="4">
    <source>
        <dbReference type="SAM" id="SignalP"/>
    </source>
</evidence>